<accession>A0AA88DS96</accession>
<reference evidence="1" key="1">
    <citation type="submission" date="2023-07" db="EMBL/GenBank/DDBJ databases">
        <title>draft genome sequence of fig (Ficus carica).</title>
        <authorList>
            <person name="Takahashi T."/>
            <person name="Nishimura K."/>
        </authorList>
    </citation>
    <scope>NUCLEOTIDE SEQUENCE</scope>
</reference>
<evidence type="ECO:0000313" key="1">
    <source>
        <dbReference type="EMBL" id="GMN60701.1"/>
    </source>
</evidence>
<gene>
    <name evidence="1" type="ORF">TIFTF001_029794</name>
</gene>
<keyword evidence="2" id="KW-1185">Reference proteome</keyword>
<comment type="caution">
    <text evidence="1">The sequence shown here is derived from an EMBL/GenBank/DDBJ whole genome shotgun (WGS) entry which is preliminary data.</text>
</comment>
<proteinExistence type="predicted"/>
<protein>
    <submittedName>
        <fullName evidence="1">Uncharacterized protein</fullName>
    </submittedName>
</protein>
<sequence>MHVSKCSRERALALYAIAKEIRMNVRAIINATILPAANINNVALPFPSLLIELFEKARTNTMDNSKRERTKRDLQERQLGENLKPLNDIQAQLSYDHQWHLEHAEYEASYFNTMEKMFQHFGFSSGRDITGFPHMPPFPDRLH</sequence>
<dbReference type="AlphaFoldDB" id="A0AA88DS96"/>
<evidence type="ECO:0000313" key="2">
    <source>
        <dbReference type="Proteomes" id="UP001187192"/>
    </source>
</evidence>
<name>A0AA88DS96_FICCA</name>
<dbReference type="Proteomes" id="UP001187192">
    <property type="component" value="Unassembled WGS sequence"/>
</dbReference>
<organism evidence="1 2">
    <name type="scientific">Ficus carica</name>
    <name type="common">Common fig</name>
    <dbReference type="NCBI Taxonomy" id="3494"/>
    <lineage>
        <taxon>Eukaryota</taxon>
        <taxon>Viridiplantae</taxon>
        <taxon>Streptophyta</taxon>
        <taxon>Embryophyta</taxon>
        <taxon>Tracheophyta</taxon>
        <taxon>Spermatophyta</taxon>
        <taxon>Magnoliopsida</taxon>
        <taxon>eudicotyledons</taxon>
        <taxon>Gunneridae</taxon>
        <taxon>Pentapetalae</taxon>
        <taxon>rosids</taxon>
        <taxon>fabids</taxon>
        <taxon>Rosales</taxon>
        <taxon>Moraceae</taxon>
        <taxon>Ficeae</taxon>
        <taxon>Ficus</taxon>
    </lineage>
</organism>
<dbReference type="Gramene" id="FCD_00018658-RA">
    <property type="protein sequence ID" value="FCD_00018658-RA:cds"/>
    <property type="gene ID" value="FCD_00018658"/>
</dbReference>
<dbReference type="EMBL" id="BTGU01000101">
    <property type="protein sequence ID" value="GMN60701.1"/>
    <property type="molecule type" value="Genomic_DNA"/>
</dbReference>